<dbReference type="RefSeq" id="WP_012732312.1">
    <property type="nucleotide sequence ID" value="NC_012704.1"/>
</dbReference>
<dbReference type="Pfam" id="PF08543">
    <property type="entry name" value="Phos_pyr_kin"/>
    <property type="match status" value="2"/>
</dbReference>
<evidence type="ECO:0000313" key="8">
    <source>
        <dbReference type="EMBL" id="ACR18425.1"/>
    </source>
</evidence>
<dbReference type="InterPro" id="IPR013749">
    <property type="entry name" value="PM/HMP-P_kinase-1"/>
</dbReference>
<sequence length="381" mass="38863">MTSSSSPIPVVLTIAGSDSSGGAGIQADLKTISALGGYGCVAITAVTAQNTRGVDAAEYMSPEFVAQQIRSVADDYPIDAIKIGMVGSSSIADAIVAELTALSFAGPVVWDPVMVASSGSSLVDDETTATSGFVDLARRADALTPNGRELVGLCDMAGVAVPATLRKHLDAIDSQGSDSGDPGASAAVGDHSEESVGPGEEHTSKSENNVCNENVGNDEEAAADSSALTSTIAEAASALSEALGTVIVVTGGPDNGFGDDGPKVTEVVADREQTALLSHDRVATTNTHGTGCTFSSALATFAARRVHQADTSADPDSHPGVSACDWRAAVHDAATWTRRALVAADTLDFAIGLHRNRDSSGTPEPAHVNGNAPLDHFWEHR</sequence>
<accession>C4LKS0</accession>
<dbReference type="InterPro" id="IPR029056">
    <property type="entry name" value="Ribokinase-like"/>
</dbReference>
<dbReference type="GO" id="GO:0009229">
    <property type="term" value="P:thiamine diphosphate biosynthetic process"/>
    <property type="evidence" value="ECO:0007669"/>
    <property type="project" value="UniProtKB-UniPathway"/>
</dbReference>
<dbReference type="PANTHER" id="PTHR20858:SF17">
    <property type="entry name" value="HYDROXYMETHYLPYRIMIDINE_PHOSPHOMETHYLPYRIMIDINE KINASE THI20-RELATED"/>
    <property type="match status" value="1"/>
</dbReference>
<dbReference type="EMBL" id="CP001620">
    <property type="protein sequence ID" value="ACR18425.1"/>
    <property type="molecule type" value="Genomic_DNA"/>
</dbReference>
<organism evidence="8 9">
    <name type="scientific">Corynebacterium kroppenstedtii (strain DSM 44385 / JCM 11950 / CIP 105744 / CCUG 35717)</name>
    <dbReference type="NCBI Taxonomy" id="645127"/>
    <lineage>
        <taxon>Bacteria</taxon>
        <taxon>Bacillati</taxon>
        <taxon>Actinomycetota</taxon>
        <taxon>Actinomycetes</taxon>
        <taxon>Mycobacteriales</taxon>
        <taxon>Corynebacteriaceae</taxon>
        <taxon>Corynebacterium</taxon>
    </lineage>
</organism>
<name>C4LKS0_CORK4</name>
<reference evidence="8 9" key="1">
    <citation type="journal article" date="2008" name="J. Biotechnol.">
        <title>Ultrafast pyrosequencing of Corynebacterium kroppenstedtii DSM44385 revealed insights into the physiology of a lipophilic corynebacterium that lacks mycolic acids.</title>
        <authorList>
            <person name="Tauch A."/>
            <person name="Schneider J."/>
            <person name="Szczepanowski R."/>
            <person name="Tilker A."/>
            <person name="Viehoever P."/>
            <person name="Gartemann K.-H."/>
            <person name="Arnold W."/>
            <person name="Blom J."/>
            <person name="Brinkrolf K."/>
            <person name="Brune I."/>
            <person name="Goetker S."/>
            <person name="Weisshaar B."/>
            <person name="Goesmann A."/>
            <person name="Droege M."/>
            <person name="Puehler A."/>
        </authorList>
    </citation>
    <scope>NUCLEOTIDE SEQUENCE [LARGE SCALE GENOMIC DNA]</scope>
    <source>
        <strain evidence="9">DSM 44385 / JCM 11950 / CIP 105744 / CCUG 35717</strain>
    </source>
</reference>
<evidence type="ECO:0000313" key="9">
    <source>
        <dbReference type="Proteomes" id="UP000001473"/>
    </source>
</evidence>
<dbReference type="HOGENOM" id="CLU_020520_0_1_11"/>
<dbReference type="KEGG" id="ckp:ckrop_1703"/>
<evidence type="ECO:0000256" key="4">
    <source>
        <dbReference type="ARBA" id="ARBA00004769"/>
    </source>
</evidence>
<evidence type="ECO:0000256" key="1">
    <source>
        <dbReference type="ARBA" id="ARBA00000151"/>
    </source>
</evidence>
<feature type="region of interest" description="Disordered" evidence="6">
    <location>
        <begin position="172"/>
        <end position="213"/>
    </location>
</feature>
<dbReference type="GO" id="GO:0009228">
    <property type="term" value="P:thiamine biosynthetic process"/>
    <property type="evidence" value="ECO:0007669"/>
    <property type="project" value="UniProtKB-KW"/>
</dbReference>
<dbReference type="PANTHER" id="PTHR20858">
    <property type="entry name" value="PHOSPHOMETHYLPYRIMIDINE KINASE"/>
    <property type="match status" value="1"/>
</dbReference>
<dbReference type="GO" id="GO:0005829">
    <property type="term" value="C:cytosol"/>
    <property type="evidence" value="ECO:0007669"/>
    <property type="project" value="TreeGrafter"/>
</dbReference>
<dbReference type="Gene3D" id="3.40.1190.20">
    <property type="match status" value="1"/>
</dbReference>
<keyword evidence="8" id="KW-0808">Transferase</keyword>
<gene>
    <name evidence="8" type="primary">thiD</name>
    <name evidence="8" type="ordered locus">ckrop_1703</name>
</gene>
<dbReference type="InterPro" id="IPR004399">
    <property type="entry name" value="HMP/HMP-P_kinase_dom"/>
</dbReference>
<comment type="pathway">
    <text evidence="4">Cofactor biosynthesis; thiamine diphosphate biosynthesis; 4-amino-2-methyl-5-diphosphomethylpyrimidine from 5-amino-1-(5-phospho-D-ribosyl)imidazole: step 3/3.</text>
</comment>
<dbReference type="CDD" id="cd01169">
    <property type="entry name" value="HMPP_kinase"/>
    <property type="match status" value="1"/>
</dbReference>
<dbReference type="GO" id="GO:0008902">
    <property type="term" value="F:hydroxymethylpyrimidine kinase activity"/>
    <property type="evidence" value="ECO:0007669"/>
    <property type="project" value="UniProtKB-EC"/>
</dbReference>
<evidence type="ECO:0000256" key="3">
    <source>
        <dbReference type="ARBA" id="ARBA00003848"/>
    </source>
</evidence>
<keyword evidence="9" id="KW-1185">Reference proteome</keyword>
<evidence type="ECO:0000259" key="7">
    <source>
        <dbReference type="Pfam" id="PF08543"/>
    </source>
</evidence>
<feature type="region of interest" description="Disordered" evidence="6">
    <location>
        <begin position="357"/>
        <end position="381"/>
    </location>
</feature>
<dbReference type="Proteomes" id="UP000001473">
    <property type="component" value="Chromosome"/>
</dbReference>
<protein>
    <submittedName>
        <fullName evidence="8">Phosphomethylpyrimidine kinase</fullName>
        <ecNumber evidence="8">2.7.4.7</ecNumber>
    </submittedName>
</protein>
<proteinExistence type="predicted"/>
<comment type="catalytic activity">
    <reaction evidence="2">
        <text>4-amino-2-methyl-5-(phosphooxymethyl)pyrimidine + ATP = 4-amino-2-methyl-5-(diphosphooxymethyl)pyrimidine + ADP</text>
        <dbReference type="Rhea" id="RHEA:19893"/>
        <dbReference type="ChEBI" id="CHEBI:30616"/>
        <dbReference type="ChEBI" id="CHEBI:57841"/>
        <dbReference type="ChEBI" id="CHEBI:58354"/>
        <dbReference type="ChEBI" id="CHEBI:456216"/>
        <dbReference type="EC" id="2.7.4.7"/>
    </reaction>
</comment>
<feature type="compositionally biased region" description="Basic and acidic residues" evidence="6">
    <location>
        <begin position="190"/>
        <end position="205"/>
    </location>
</feature>
<comment type="catalytic activity">
    <reaction evidence="1">
        <text>4-amino-5-hydroxymethyl-2-methylpyrimidine + ATP = 4-amino-2-methyl-5-(phosphooxymethyl)pyrimidine + ADP + H(+)</text>
        <dbReference type="Rhea" id="RHEA:23096"/>
        <dbReference type="ChEBI" id="CHEBI:15378"/>
        <dbReference type="ChEBI" id="CHEBI:16892"/>
        <dbReference type="ChEBI" id="CHEBI:30616"/>
        <dbReference type="ChEBI" id="CHEBI:58354"/>
        <dbReference type="ChEBI" id="CHEBI:456216"/>
        <dbReference type="EC" id="2.7.1.49"/>
    </reaction>
</comment>
<keyword evidence="5" id="KW-0784">Thiamine biosynthesis</keyword>
<dbReference type="EC" id="2.7.4.7" evidence="8"/>
<comment type="function">
    <text evidence="3">Catalyzes the phosphorylation of hydroxymethylpyrimidine phosphate (HMP-P) to HMP-PP, and of HMP to HMP-P.</text>
</comment>
<dbReference type="GO" id="GO:0008972">
    <property type="term" value="F:phosphomethylpyrimidine kinase activity"/>
    <property type="evidence" value="ECO:0007669"/>
    <property type="project" value="UniProtKB-EC"/>
</dbReference>
<dbReference type="eggNOG" id="COG0351">
    <property type="taxonomic scope" value="Bacteria"/>
</dbReference>
<dbReference type="SUPFAM" id="SSF53613">
    <property type="entry name" value="Ribokinase-like"/>
    <property type="match status" value="2"/>
</dbReference>
<keyword evidence="8" id="KW-0418">Kinase</keyword>
<dbReference type="UniPathway" id="UPA00060">
    <property type="reaction ID" value="UER00138"/>
</dbReference>
<dbReference type="AlphaFoldDB" id="C4LKS0"/>
<evidence type="ECO:0000256" key="2">
    <source>
        <dbReference type="ARBA" id="ARBA00000565"/>
    </source>
</evidence>
<feature type="domain" description="Pyridoxamine kinase/Phosphomethylpyrimidine kinase" evidence="7">
    <location>
        <begin position="18"/>
        <end position="168"/>
    </location>
</feature>
<evidence type="ECO:0000256" key="6">
    <source>
        <dbReference type="SAM" id="MobiDB-lite"/>
    </source>
</evidence>
<dbReference type="STRING" id="645127.ckrop_1703"/>
<evidence type="ECO:0000256" key="5">
    <source>
        <dbReference type="ARBA" id="ARBA00022977"/>
    </source>
</evidence>
<feature type="domain" description="Pyridoxamine kinase/Phosphomethylpyrimidine kinase" evidence="7">
    <location>
        <begin position="229"/>
        <end position="305"/>
    </location>
</feature>